<dbReference type="AlphaFoldDB" id="A0A3E2B3W5"/>
<dbReference type="Proteomes" id="UP000260649">
    <property type="component" value="Unassembled WGS sequence"/>
</dbReference>
<protein>
    <recommendedName>
        <fullName evidence="3">Ribbon-helix-helix protein, CopG family</fullName>
    </recommendedName>
</protein>
<evidence type="ECO:0000313" key="2">
    <source>
        <dbReference type="Proteomes" id="UP000260649"/>
    </source>
</evidence>
<name>A0A3E2B3W5_9FIRM</name>
<gene>
    <name evidence="1" type="ORF">DV520_05745</name>
</gene>
<dbReference type="RefSeq" id="WP_117142093.1">
    <property type="nucleotide sequence ID" value="NZ_CAKXKJ010000002.1"/>
</dbReference>
<comment type="caution">
    <text evidence="1">The sequence shown here is derived from an EMBL/GenBank/DDBJ whole genome shotgun (WGS) entry which is preliminary data.</text>
</comment>
<accession>A0A3E2B3W5</accession>
<dbReference type="EMBL" id="QQRQ01000007">
    <property type="protein sequence ID" value="RFT06709.1"/>
    <property type="molecule type" value="Genomic_DNA"/>
</dbReference>
<sequence>MEQRKTLNIRFPQELVEKLRELKKLRSRVEGRRVTWNELFDEAIGNYIECAERILAKVEKEEQGNDR</sequence>
<evidence type="ECO:0008006" key="3">
    <source>
        <dbReference type="Google" id="ProtNLM"/>
    </source>
</evidence>
<proteinExistence type="predicted"/>
<evidence type="ECO:0000313" key="1">
    <source>
        <dbReference type="EMBL" id="RFT06709.1"/>
    </source>
</evidence>
<keyword evidence="2" id="KW-1185">Reference proteome</keyword>
<organism evidence="1 2">
    <name type="scientific">Evtepia gabavorous</name>
    <dbReference type="NCBI Taxonomy" id="2211183"/>
    <lineage>
        <taxon>Bacteria</taxon>
        <taxon>Bacillati</taxon>
        <taxon>Bacillota</taxon>
        <taxon>Clostridia</taxon>
        <taxon>Eubacteriales</taxon>
        <taxon>Evtepia</taxon>
    </lineage>
</organism>
<reference evidence="1 2" key="1">
    <citation type="submission" date="2018-07" db="EMBL/GenBank/DDBJ databases">
        <title>GABA Modulating Bacteria of the Human Gut Microbiota.</title>
        <authorList>
            <person name="Strandwitz P."/>
            <person name="Kim K.H."/>
            <person name="Terekhova D."/>
            <person name="Liu J.K."/>
            <person name="Sharma A."/>
            <person name="Levering J."/>
            <person name="Mcdonald D."/>
            <person name="Dietrich D."/>
            <person name="Ramadhar T.R."/>
            <person name="Lekbua A."/>
            <person name="Mroue N."/>
            <person name="Liston C."/>
            <person name="Stewart E.J."/>
            <person name="Dubin M.J."/>
            <person name="Zengler K."/>
            <person name="Knight R."/>
            <person name="Gilbert J.A."/>
            <person name="Clardy J."/>
            <person name="Lewis K."/>
        </authorList>
    </citation>
    <scope>NUCLEOTIDE SEQUENCE [LARGE SCALE GENOMIC DNA]</scope>
    <source>
        <strain evidence="1 2">KLE1738</strain>
    </source>
</reference>
<dbReference type="GeneID" id="97995236"/>